<protein>
    <submittedName>
        <fullName evidence="1">Uncharacterized protein</fullName>
    </submittedName>
</protein>
<gene>
    <name evidence="1" type="ORF">CEXT_502721</name>
</gene>
<comment type="caution">
    <text evidence="1">The sequence shown here is derived from an EMBL/GenBank/DDBJ whole genome shotgun (WGS) entry which is preliminary data.</text>
</comment>
<evidence type="ECO:0000313" key="1">
    <source>
        <dbReference type="EMBL" id="GIX75356.1"/>
    </source>
</evidence>
<sequence length="71" mass="8261">MIIVAPAFLMCDIRRRNDYYGDTAVLNFFSRAFRVRNHLDSQSSTIELRKVGDVFLICNIKNENILLRKPA</sequence>
<keyword evidence="2" id="KW-1185">Reference proteome</keyword>
<name>A0AAV4MVI0_CAEEX</name>
<accession>A0AAV4MVI0</accession>
<evidence type="ECO:0000313" key="2">
    <source>
        <dbReference type="Proteomes" id="UP001054945"/>
    </source>
</evidence>
<reference evidence="1 2" key="1">
    <citation type="submission" date="2021-06" db="EMBL/GenBank/DDBJ databases">
        <title>Caerostris extrusa draft genome.</title>
        <authorList>
            <person name="Kono N."/>
            <person name="Arakawa K."/>
        </authorList>
    </citation>
    <scope>NUCLEOTIDE SEQUENCE [LARGE SCALE GENOMIC DNA]</scope>
</reference>
<dbReference type="AlphaFoldDB" id="A0AAV4MVI0"/>
<dbReference type="EMBL" id="BPLR01002581">
    <property type="protein sequence ID" value="GIX75356.1"/>
    <property type="molecule type" value="Genomic_DNA"/>
</dbReference>
<organism evidence="1 2">
    <name type="scientific">Caerostris extrusa</name>
    <name type="common">Bark spider</name>
    <name type="synonym">Caerostris bankana</name>
    <dbReference type="NCBI Taxonomy" id="172846"/>
    <lineage>
        <taxon>Eukaryota</taxon>
        <taxon>Metazoa</taxon>
        <taxon>Ecdysozoa</taxon>
        <taxon>Arthropoda</taxon>
        <taxon>Chelicerata</taxon>
        <taxon>Arachnida</taxon>
        <taxon>Araneae</taxon>
        <taxon>Araneomorphae</taxon>
        <taxon>Entelegynae</taxon>
        <taxon>Araneoidea</taxon>
        <taxon>Araneidae</taxon>
        <taxon>Caerostris</taxon>
    </lineage>
</organism>
<proteinExistence type="predicted"/>
<dbReference type="Proteomes" id="UP001054945">
    <property type="component" value="Unassembled WGS sequence"/>
</dbReference>